<dbReference type="Proteomes" id="UP000076969">
    <property type="component" value="Chromosome"/>
</dbReference>
<evidence type="ECO:0000256" key="1">
    <source>
        <dbReference type="SAM" id="MobiDB-lite"/>
    </source>
</evidence>
<dbReference type="KEGG" id="tpie:A7C91_05840"/>
<feature type="region of interest" description="Disordered" evidence="1">
    <location>
        <begin position="1"/>
        <end position="23"/>
    </location>
</feature>
<protein>
    <submittedName>
        <fullName evidence="2">Uncharacterized protein</fullName>
    </submittedName>
</protein>
<sequence length="108" mass="12380">MKACLVFQPSSSERNISEPRNSTEENAASVIVISRRMPRASETMLRAAIIQARDHTKADLLRERRYTMRRIIETVSFASRLSVWPTSKRDLFMLLTYGCPSISLDFKA</sequence>
<dbReference type="STRING" id="1712654.A7C91_05840"/>
<keyword evidence="3" id="KW-1185">Reference proteome</keyword>
<proteinExistence type="predicted"/>
<dbReference type="EMBL" id="CP015520">
    <property type="protein sequence ID" value="ANF22748.1"/>
    <property type="molecule type" value="Genomic_DNA"/>
</dbReference>
<evidence type="ECO:0000313" key="3">
    <source>
        <dbReference type="Proteomes" id="UP000076969"/>
    </source>
</evidence>
<dbReference type="AlphaFoldDB" id="A0A172WH16"/>
<organism evidence="2 3">
    <name type="scientific">Thermococcus piezophilus</name>
    <dbReference type="NCBI Taxonomy" id="1712654"/>
    <lineage>
        <taxon>Archaea</taxon>
        <taxon>Methanobacteriati</taxon>
        <taxon>Methanobacteriota</taxon>
        <taxon>Thermococci</taxon>
        <taxon>Thermococcales</taxon>
        <taxon>Thermococcaceae</taxon>
        <taxon>Thermococcus</taxon>
    </lineage>
</organism>
<evidence type="ECO:0000313" key="2">
    <source>
        <dbReference type="EMBL" id="ANF22748.1"/>
    </source>
</evidence>
<accession>A0A172WH16</accession>
<reference evidence="3" key="1">
    <citation type="journal article" date="2016" name="Syst. Appl. Microbiol.">
        <title>Thermococcus piezophilus sp. nov., a novel hyperthermophilic and piezophilic archaeon with a broad pressure range for growth, isolated from a deepest hydrothermal vent at the Mid-Cayman Rise.</title>
        <authorList>
            <person name="Dalmasso C."/>
            <person name="Oger P."/>
            <person name="Selva G."/>
            <person name="Courtine D."/>
            <person name="L'Haridon S."/>
            <person name="Garlaschelli A."/>
            <person name="Roussel E."/>
            <person name="Miyazaki J."/>
            <person name="Reveillaud J."/>
            <person name="Jebbar M."/>
            <person name="Takai K."/>
            <person name="Maignien L."/>
            <person name="Alain K."/>
        </authorList>
    </citation>
    <scope>NUCLEOTIDE SEQUENCE [LARGE SCALE GENOMIC DNA]</scope>
    <source>
        <strain evidence="3">CDGS</strain>
    </source>
</reference>
<name>A0A172WH16_9EURY</name>
<gene>
    <name evidence="2" type="ORF">A7C91_05840</name>
</gene>